<dbReference type="AlphaFoldDB" id="A0A1B4XDH6"/>
<feature type="chain" id="PRO_5008572313" description="Outer membrane protein beta-barrel domain-containing protein" evidence="1">
    <location>
        <begin position="21"/>
        <end position="239"/>
    </location>
</feature>
<reference evidence="2 3" key="1">
    <citation type="submission" date="2015-05" db="EMBL/GenBank/DDBJ databases">
        <title>Complete genome sequence of a sulfur-oxidizing gammaproteobacterium strain HA5.</title>
        <authorList>
            <person name="Miura A."/>
            <person name="Kojima H."/>
            <person name="Fukui M."/>
        </authorList>
    </citation>
    <scope>NUCLEOTIDE SEQUENCE [LARGE SCALE GENOMIC DNA]</scope>
    <source>
        <strain evidence="2 3">HA5</strain>
    </source>
</reference>
<dbReference type="InParanoid" id="A0A1B4XDH6"/>
<evidence type="ECO:0000313" key="2">
    <source>
        <dbReference type="EMBL" id="BAV32830.1"/>
    </source>
</evidence>
<dbReference type="OrthoDB" id="5801242at2"/>
<accession>A0A1B4XDH6</accession>
<dbReference type="EMBL" id="AP014879">
    <property type="protein sequence ID" value="BAV32830.1"/>
    <property type="molecule type" value="Genomic_DNA"/>
</dbReference>
<feature type="signal peptide" evidence="1">
    <location>
        <begin position="1"/>
        <end position="20"/>
    </location>
</feature>
<organism evidence="2 3">
    <name type="scientific">Sulfuricaulis limicola</name>
    <dbReference type="NCBI Taxonomy" id="1620215"/>
    <lineage>
        <taxon>Bacteria</taxon>
        <taxon>Pseudomonadati</taxon>
        <taxon>Pseudomonadota</taxon>
        <taxon>Gammaproteobacteria</taxon>
        <taxon>Acidiferrobacterales</taxon>
        <taxon>Acidiferrobacteraceae</taxon>
        <taxon>Sulfuricaulis</taxon>
    </lineage>
</organism>
<dbReference type="RefSeq" id="WP_096359698.1">
    <property type="nucleotide sequence ID" value="NZ_AP014879.1"/>
</dbReference>
<keyword evidence="1" id="KW-0732">Signal</keyword>
<gene>
    <name evidence="2" type="ORF">SCL_0508</name>
</gene>
<name>A0A1B4XDH6_9GAMM</name>
<dbReference type="KEGG" id="slim:SCL_0508"/>
<keyword evidence="3" id="KW-1185">Reference proteome</keyword>
<evidence type="ECO:0000313" key="3">
    <source>
        <dbReference type="Proteomes" id="UP000243180"/>
    </source>
</evidence>
<sequence length="239" mass="25565">MKRTLASLAVFLLAIPSANAADNIDQINQLIQADFRRLSEDLGAALSYKAVIPATPLGLTGFDLGVEVTATQLENRDAWDRASSSTAPDTLYVPKLHLHKGLPLGFDIGAFYTSVPGSNIQLWGAELRYAIIKGGALTPALGLRGTYTKLSGVDQLDFHTRGLELLVSKGFAIFTPYAGVGRVWTVSEPVGVTNVSKEEFTQGKYFVGGNVNLGLINLALEADKTGDAASYNAKLGFRF</sequence>
<evidence type="ECO:0000256" key="1">
    <source>
        <dbReference type="SAM" id="SignalP"/>
    </source>
</evidence>
<dbReference type="Proteomes" id="UP000243180">
    <property type="component" value="Chromosome"/>
</dbReference>
<proteinExistence type="predicted"/>
<protein>
    <recommendedName>
        <fullName evidence="4">Outer membrane protein beta-barrel domain-containing protein</fullName>
    </recommendedName>
</protein>
<evidence type="ECO:0008006" key="4">
    <source>
        <dbReference type="Google" id="ProtNLM"/>
    </source>
</evidence>